<sequence>MFIKDSGSTWKASGRHLIPWPTPNYIVIFLRSELNAPVLVPPRIARYFEGQKDSELRHAGRKYIKMARRLDSIGSVLWLPLDVPFSIYDRYVNINDEDIFSHLKSICSGAPNRDEFVRNLVLGQLKDASLPLSYHNLFVNYADLLADSDILLLLLEALGGQNIPDTLLRSVNSPQRRWEANGEIKTTDATQFGLPVELVNVLSDNNRLAQSLTVVTSGDSMVGGFGIAPLENAPEEVLSEESPQARLIASK</sequence>
<protein>
    <submittedName>
        <fullName evidence="1">Uncharacterized protein</fullName>
    </submittedName>
</protein>
<proteinExistence type="predicted"/>
<organism evidence="1 2">
    <name type="scientific">Fusarium duplospermum</name>
    <dbReference type="NCBI Taxonomy" id="1325734"/>
    <lineage>
        <taxon>Eukaryota</taxon>
        <taxon>Fungi</taxon>
        <taxon>Dikarya</taxon>
        <taxon>Ascomycota</taxon>
        <taxon>Pezizomycotina</taxon>
        <taxon>Sordariomycetes</taxon>
        <taxon>Hypocreomycetidae</taxon>
        <taxon>Hypocreales</taxon>
        <taxon>Nectriaceae</taxon>
        <taxon>Fusarium</taxon>
        <taxon>Fusarium solani species complex</taxon>
    </lineage>
</organism>
<name>A0A428NW17_9HYPO</name>
<dbReference type="STRING" id="1325734.A0A428NW17"/>
<dbReference type="Proteomes" id="UP000288168">
    <property type="component" value="Unassembled WGS sequence"/>
</dbReference>
<keyword evidence="2" id="KW-1185">Reference proteome</keyword>
<dbReference type="OrthoDB" id="3946009at2759"/>
<comment type="caution">
    <text evidence="1">The sequence shown here is derived from an EMBL/GenBank/DDBJ whole genome shotgun (WGS) entry which is preliminary data.</text>
</comment>
<accession>A0A428NW17</accession>
<evidence type="ECO:0000313" key="1">
    <source>
        <dbReference type="EMBL" id="RSL45018.1"/>
    </source>
</evidence>
<dbReference type="AlphaFoldDB" id="A0A428NW17"/>
<dbReference type="EMBL" id="NKCI01000275">
    <property type="protein sequence ID" value="RSL45018.1"/>
    <property type="molecule type" value="Genomic_DNA"/>
</dbReference>
<evidence type="ECO:0000313" key="2">
    <source>
        <dbReference type="Proteomes" id="UP000288168"/>
    </source>
</evidence>
<gene>
    <name evidence="1" type="ORF">CEP54_014447</name>
</gene>
<reference evidence="1 2" key="1">
    <citation type="submission" date="2017-06" db="EMBL/GenBank/DDBJ databases">
        <title>Comparative genomic analysis of Ambrosia Fusariam Clade fungi.</title>
        <authorList>
            <person name="Stajich J.E."/>
            <person name="Carrillo J."/>
            <person name="Kijimoto T."/>
            <person name="Eskalen A."/>
            <person name="O'Donnell K."/>
            <person name="Kasson M."/>
        </authorList>
    </citation>
    <scope>NUCLEOTIDE SEQUENCE [LARGE SCALE GENOMIC DNA]</scope>
    <source>
        <strain evidence="1 2">NRRL62584</strain>
    </source>
</reference>